<proteinExistence type="predicted"/>
<accession>H8Z433</accession>
<protein>
    <recommendedName>
        <fullName evidence="2">DUF4347 domain-containing protein</fullName>
    </recommendedName>
</protein>
<evidence type="ECO:0000313" key="4">
    <source>
        <dbReference type="Proteomes" id="UP000002964"/>
    </source>
</evidence>
<evidence type="ECO:0000313" key="3">
    <source>
        <dbReference type="EMBL" id="EIC20102.1"/>
    </source>
</evidence>
<name>H8Z433_9GAMM</name>
<gene>
    <name evidence="3" type="ORF">Thi970DRAFT_03718</name>
</gene>
<evidence type="ECO:0000256" key="1">
    <source>
        <dbReference type="SAM" id="MobiDB-lite"/>
    </source>
</evidence>
<reference evidence="3 4" key="2">
    <citation type="submission" date="2011-11" db="EMBL/GenBank/DDBJ databases">
        <authorList>
            <consortium name="US DOE Joint Genome Institute"/>
            <person name="Lucas S."/>
            <person name="Han J."/>
            <person name="Lapidus A."/>
            <person name="Cheng J.-F."/>
            <person name="Goodwin L."/>
            <person name="Pitluck S."/>
            <person name="Peters L."/>
            <person name="Ovchinnikova G."/>
            <person name="Zhang X."/>
            <person name="Detter J.C."/>
            <person name="Han C."/>
            <person name="Tapia R."/>
            <person name="Land M."/>
            <person name="Hauser L."/>
            <person name="Kyrpides N."/>
            <person name="Ivanova N."/>
            <person name="Pagani I."/>
            <person name="Vogl K."/>
            <person name="Liu Z."/>
            <person name="Overmann J."/>
            <person name="Frigaard N.-U."/>
            <person name="Bryant D."/>
            <person name="Woyke T."/>
        </authorList>
    </citation>
    <scope>NUCLEOTIDE SEQUENCE [LARGE SCALE GENOMIC DNA]</scope>
    <source>
        <strain evidence="3 4">970</strain>
    </source>
</reference>
<feature type="region of interest" description="Disordered" evidence="1">
    <location>
        <begin position="1"/>
        <end position="37"/>
    </location>
</feature>
<reference evidence="4" key="1">
    <citation type="submission" date="2011-06" db="EMBL/GenBank/DDBJ databases">
        <authorList>
            <consortium name="US DOE Joint Genome Institute (JGI-PGF)"/>
            <person name="Lucas S."/>
            <person name="Han J."/>
            <person name="Lapidus A."/>
            <person name="Cheng J.-F."/>
            <person name="Goodwin L."/>
            <person name="Pitluck S."/>
            <person name="Peters L."/>
            <person name="Land M.L."/>
            <person name="Hauser L."/>
            <person name="Vogl K."/>
            <person name="Liu Z."/>
            <person name="Overmann J."/>
            <person name="Frigaard N.-U."/>
            <person name="Bryant D.A."/>
            <person name="Woyke T.J."/>
        </authorList>
    </citation>
    <scope>NUCLEOTIDE SEQUENCE [LARGE SCALE GENOMIC DNA]</scope>
    <source>
        <strain evidence="4">970</strain>
    </source>
</reference>
<dbReference type="STRING" id="631362.Thi970DRAFT_03718"/>
<dbReference type="OrthoDB" id="5772876at2"/>
<evidence type="ECO:0000259" key="2">
    <source>
        <dbReference type="Pfam" id="PF14252"/>
    </source>
</evidence>
<dbReference type="Proteomes" id="UP000002964">
    <property type="component" value="Unassembled WGS sequence"/>
</dbReference>
<feature type="compositionally biased region" description="Basic and acidic residues" evidence="1">
    <location>
        <begin position="1"/>
        <end position="19"/>
    </location>
</feature>
<dbReference type="HOGENOM" id="CLU_650420_0_0_6"/>
<sequence>MTSVKDAKPRPDGRMRPRVDFPAWDIGSLSGRDRQRKGTEMNKQLDFNKFAQDLPAKAGLPPEVTVSEPSSAAEILFIDAAVPDAEQLASGVRDGVEVVWLSSDQPALGQIAAHLTDRAGLGAIHIVSHGSAGTLNFAAGAVDVGSLRAEGDALATIGGSLSDDGDILLYGCDLAADDAGLAFIDALAEATGADVAASDDRTGAADLGGDWDLETTTGPVESAGAVTAQAMAGYGGVLAGGTFDFTGATTPTQTVAGITVWVTAWNSFGTETGGLGINSDKVYDTGNTGASLIFDFSHQVDVSSFLVGFYSGSNAPGPFQIRGMRGGEWVESYSPQPGYSDLYGAWDAAPAYTVDLSGGNNWGLVEKIEVRNTTSGSASFMADTIIFTSPDADSTAPSVTSIAPAAGASAGDTTVTYRVAFS</sequence>
<keyword evidence="4" id="KW-1185">Reference proteome</keyword>
<dbReference type="AlphaFoldDB" id="H8Z433"/>
<dbReference type="eggNOG" id="COG3210">
    <property type="taxonomic scope" value="Bacteria"/>
</dbReference>
<dbReference type="EMBL" id="JH603170">
    <property type="protein sequence ID" value="EIC20102.1"/>
    <property type="molecule type" value="Genomic_DNA"/>
</dbReference>
<organism evidence="3 4">
    <name type="scientific">Thiorhodovibrio frisius</name>
    <dbReference type="NCBI Taxonomy" id="631362"/>
    <lineage>
        <taxon>Bacteria</taxon>
        <taxon>Pseudomonadati</taxon>
        <taxon>Pseudomonadota</taxon>
        <taxon>Gammaproteobacteria</taxon>
        <taxon>Chromatiales</taxon>
        <taxon>Chromatiaceae</taxon>
        <taxon>Thiorhodovibrio</taxon>
    </lineage>
</organism>
<feature type="domain" description="DUF4347" evidence="2">
    <location>
        <begin position="75"/>
        <end position="238"/>
    </location>
</feature>
<dbReference type="InterPro" id="IPR025592">
    <property type="entry name" value="DUF4347"/>
</dbReference>
<dbReference type="Pfam" id="PF14252">
    <property type="entry name" value="DUF4347"/>
    <property type="match status" value="1"/>
</dbReference>